<dbReference type="AlphaFoldDB" id="A0A7T7I888"/>
<sequence>MKRTTTLPKNATALSGRVPYLVSGAVGQLSADADRLAVESADRHIAGLLNDGARAHATSSAAGMCTVWPGVCADTELGHYDHSNHDHEVLDKSGGRLLDIAFVQFSDERLGASEPVVCIGEEDFAPEEIRPKTAELRRLLDVADALADKVMASNEPVTPAEPRTWTYTRQGDRATVSVTCTPWCENSHEMDQYLTAAPSDIYHQAWGQERTIEATEEFEKYEPRRLLSAQLGVIPDSELGEAERVPHVKVEVVDGLWTRPMGPDALAAFIGTVEGQLAELKKLQTRLVQVRAEAGE</sequence>
<protein>
    <submittedName>
        <fullName evidence="1">Uncharacterized protein</fullName>
    </submittedName>
</protein>
<dbReference type="KEGG" id="slf:JEQ17_27650"/>
<keyword evidence="2" id="KW-1185">Reference proteome</keyword>
<reference evidence="1 2" key="1">
    <citation type="submission" date="2020-12" db="EMBL/GenBank/DDBJ databases">
        <title>A novel species.</title>
        <authorList>
            <person name="Li K."/>
        </authorList>
    </citation>
    <scope>NUCLEOTIDE SEQUENCE [LARGE SCALE GENOMIC DNA]</scope>
    <source>
        <strain evidence="1 2">ZYC-3</strain>
    </source>
</reference>
<dbReference type="EMBL" id="CP066831">
    <property type="protein sequence ID" value="QQM42826.1"/>
    <property type="molecule type" value="Genomic_DNA"/>
</dbReference>
<dbReference type="Pfam" id="PF21848">
    <property type="entry name" value="DUF6907"/>
    <property type="match status" value="1"/>
</dbReference>
<dbReference type="Proteomes" id="UP000595636">
    <property type="component" value="Chromosome"/>
</dbReference>
<organism evidence="1 2">
    <name type="scientific">Streptomyces liliifuscus</name>
    <dbReference type="NCBI Taxonomy" id="2797636"/>
    <lineage>
        <taxon>Bacteria</taxon>
        <taxon>Bacillati</taxon>
        <taxon>Actinomycetota</taxon>
        <taxon>Actinomycetes</taxon>
        <taxon>Kitasatosporales</taxon>
        <taxon>Streptomycetaceae</taxon>
        <taxon>Streptomyces</taxon>
    </lineage>
</organism>
<dbReference type="InterPro" id="IPR054202">
    <property type="entry name" value="DUF6907"/>
</dbReference>
<proteinExistence type="predicted"/>
<evidence type="ECO:0000313" key="1">
    <source>
        <dbReference type="EMBL" id="QQM42826.1"/>
    </source>
</evidence>
<gene>
    <name evidence="1" type="ORF">JEQ17_27650</name>
</gene>
<dbReference type="RefSeq" id="WP_200397724.1">
    <property type="nucleotide sequence ID" value="NZ_CP066831.1"/>
</dbReference>
<name>A0A7T7I888_9ACTN</name>
<evidence type="ECO:0000313" key="2">
    <source>
        <dbReference type="Proteomes" id="UP000595636"/>
    </source>
</evidence>
<accession>A0A7T7I888</accession>